<comment type="caution">
    <text evidence="1">The sequence shown here is derived from an EMBL/GenBank/DDBJ whole genome shotgun (WGS) entry which is preliminary data.</text>
</comment>
<keyword evidence="2" id="KW-1185">Reference proteome</keyword>
<proteinExistence type="predicted"/>
<accession>A0AAW1X8W4</accession>
<evidence type="ECO:0000313" key="1">
    <source>
        <dbReference type="EMBL" id="KAK9933413.1"/>
    </source>
</evidence>
<name>A0AAW1X8W4_RUBAR</name>
<dbReference type="Proteomes" id="UP001457282">
    <property type="component" value="Unassembled WGS sequence"/>
</dbReference>
<evidence type="ECO:0000313" key="2">
    <source>
        <dbReference type="Proteomes" id="UP001457282"/>
    </source>
</evidence>
<sequence>MSTGAAAKAARCRGKPAWSGRSDGRRRMAGHGFGSSAVKLTAELGHGKAGLCGGIVEMKMVATGDFELDLQLLWKWVFGIWSRCDATGKVTNCMIVEEDEDRLKRRWKAGMEMVVGDPRRGSEVSCKTK</sequence>
<gene>
    <name evidence="1" type="ORF">M0R45_020611</name>
</gene>
<organism evidence="1 2">
    <name type="scientific">Rubus argutus</name>
    <name type="common">Southern blackberry</name>
    <dbReference type="NCBI Taxonomy" id="59490"/>
    <lineage>
        <taxon>Eukaryota</taxon>
        <taxon>Viridiplantae</taxon>
        <taxon>Streptophyta</taxon>
        <taxon>Embryophyta</taxon>
        <taxon>Tracheophyta</taxon>
        <taxon>Spermatophyta</taxon>
        <taxon>Magnoliopsida</taxon>
        <taxon>eudicotyledons</taxon>
        <taxon>Gunneridae</taxon>
        <taxon>Pentapetalae</taxon>
        <taxon>rosids</taxon>
        <taxon>fabids</taxon>
        <taxon>Rosales</taxon>
        <taxon>Rosaceae</taxon>
        <taxon>Rosoideae</taxon>
        <taxon>Rosoideae incertae sedis</taxon>
        <taxon>Rubus</taxon>
    </lineage>
</organism>
<dbReference type="AlphaFoldDB" id="A0AAW1X8W4"/>
<reference evidence="1 2" key="1">
    <citation type="journal article" date="2023" name="G3 (Bethesda)">
        <title>A chromosome-length genome assembly and annotation of blackberry (Rubus argutus, cv. 'Hillquist').</title>
        <authorList>
            <person name="Bruna T."/>
            <person name="Aryal R."/>
            <person name="Dudchenko O."/>
            <person name="Sargent D.J."/>
            <person name="Mead D."/>
            <person name="Buti M."/>
            <person name="Cavallini A."/>
            <person name="Hytonen T."/>
            <person name="Andres J."/>
            <person name="Pham M."/>
            <person name="Weisz D."/>
            <person name="Mascagni F."/>
            <person name="Usai G."/>
            <person name="Natali L."/>
            <person name="Bassil N."/>
            <person name="Fernandez G.E."/>
            <person name="Lomsadze A."/>
            <person name="Armour M."/>
            <person name="Olukolu B."/>
            <person name="Poorten T."/>
            <person name="Britton C."/>
            <person name="Davik J."/>
            <person name="Ashrafi H."/>
            <person name="Aiden E.L."/>
            <person name="Borodovsky M."/>
            <person name="Worthington M."/>
        </authorList>
    </citation>
    <scope>NUCLEOTIDE SEQUENCE [LARGE SCALE GENOMIC DNA]</scope>
    <source>
        <strain evidence="1">PI 553951</strain>
    </source>
</reference>
<protein>
    <submittedName>
        <fullName evidence="1">Uncharacterized protein</fullName>
    </submittedName>
</protein>
<dbReference type="EMBL" id="JBEDUW010000004">
    <property type="protein sequence ID" value="KAK9933413.1"/>
    <property type="molecule type" value="Genomic_DNA"/>
</dbReference>